<dbReference type="CDD" id="cd02042">
    <property type="entry name" value="ParAB_family"/>
    <property type="match status" value="1"/>
</dbReference>
<proteinExistence type="inferred from homology"/>
<evidence type="ECO:0000259" key="5">
    <source>
        <dbReference type="Pfam" id="PF13614"/>
    </source>
</evidence>
<comment type="subunit">
    <text evidence="3">Dimerizes in the presence of ATP but not ADP; ATP-binding is required for double-stranded (ds)DNA-binding. Interacts with DnaA.</text>
</comment>
<reference evidence="7" key="1">
    <citation type="submission" date="2017-08" db="EMBL/GenBank/DDBJ databases">
        <authorList>
            <person name="Varghese N."/>
            <person name="Submissions S."/>
        </authorList>
    </citation>
    <scope>NUCLEOTIDE SEQUENCE [LARGE SCALE GENOMIC DNA]</scope>
    <source>
        <strain evidence="7">JC22</strain>
    </source>
</reference>
<dbReference type="FunFam" id="3.40.50.300:FF:000285">
    <property type="entry name" value="Sporulation initiation inhibitor Soj"/>
    <property type="match status" value="1"/>
</dbReference>
<dbReference type="Pfam" id="PF13614">
    <property type="entry name" value="AAA_31"/>
    <property type="match status" value="1"/>
</dbReference>
<dbReference type="Gene3D" id="3.40.50.300">
    <property type="entry name" value="P-loop containing nucleotide triphosphate hydrolases"/>
    <property type="match status" value="1"/>
</dbReference>
<dbReference type="InterPro" id="IPR027417">
    <property type="entry name" value="P-loop_NTPase"/>
</dbReference>
<dbReference type="OrthoDB" id="9815116at2"/>
<protein>
    <recommendedName>
        <fullName evidence="4">Sporulation initiation inhibitor protein Soj</fullName>
    </recommendedName>
</protein>
<comment type="similarity">
    <text evidence="1">Belongs to the ParA family.</text>
</comment>
<dbReference type="Proteomes" id="UP000219636">
    <property type="component" value="Unassembled WGS sequence"/>
</dbReference>
<name>A0A285TU00_9BACL</name>
<evidence type="ECO:0000256" key="4">
    <source>
        <dbReference type="ARBA" id="ARBA00071824"/>
    </source>
</evidence>
<comment type="catalytic activity">
    <reaction evidence="2">
        <text>ATP + H2O = ADP + phosphate + H(+)</text>
        <dbReference type="Rhea" id="RHEA:13065"/>
        <dbReference type="ChEBI" id="CHEBI:15377"/>
        <dbReference type="ChEBI" id="CHEBI:15378"/>
        <dbReference type="ChEBI" id="CHEBI:30616"/>
        <dbReference type="ChEBI" id="CHEBI:43474"/>
        <dbReference type="ChEBI" id="CHEBI:456216"/>
    </reaction>
</comment>
<evidence type="ECO:0000313" key="6">
    <source>
        <dbReference type="EMBL" id="SOC25120.1"/>
    </source>
</evidence>
<evidence type="ECO:0000256" key="1">
    <source>
        <dbReference type="ARBA" id="ARBA00006976"/>
    </source>
</evidence>
<dbReference type="PANTHER" id="PTHR13696">
    <property type="entry name" value="P-LOOP CONTAINING NUCLEOSIDE TRIPHOSPHATE HYDROLASE"/>
    <property type="match status" value="1"/>
</dbReference>
<organism evidence="6 7">
    <name type="scientific">Ureibacillus xyleni</name>
    <dbReference type="NCBI Taxonomy" id="614648"/>
    <lineage>
        <taxon>Bacteria</taxon>
        <taxon>Bacillati</taxon>
        <taxon>Bacillota</taxon>
        <taxon>Bacilli</taxon>
        <taxon>Bacillales</taxon>
        <taxon>Caryophanaceae</taxon>
        <taxon>Ureibacillus</taxon>
    </lineage>
</organism>
<sequence>MTEVYAVAMNKGGVGKTSLVSNLAGAISIKEGKKILIIDTDGQGNSSIAFGLNPSEFENTIYDVLLGHIEVEQVIVNVNESIDIIPANEDMNFLEFDILPDIQHYDKPFTLLKRSIQGIINNYDYVFIDTPPSMGLVVGNVLATADKVIIPFVPETFGVKGLIRIIGAINDLKHRENPNLEILGVVGMMVDSRTILHSEMLQQARRFCLENELQMFETIIPRSIRFANSTAYDGKPATLTPSSNPIVKAYFELMDEVFEYGKTKQKS</sequence>
<gene>
    <name evidence="6" type="ORF">SAMN05880501_11824</name>
</gene>
<dbReference type="RefSeq" id="WP_097075137.1">
    <property type="nucleotide sequence ID" value="NZ_OBMQ01000018.1"/>
</dbReference>
<feature type="domain" description="AAA" evidence="5">
    <location>
        <begin position="3"/>
        <end position="182"/>
    </location>
</feature>
<evidence type="ECO:0000256" key="3">
    <source>
        <dbReference type="ARBA" id="ARBA00062323"/>
    </source>
</evidence>
<keyword evidence="7" id="KW-1185">Reference proteome</keyword>
<accession>A0A285TU00</accession>
<dbReference type="AlphaFoldDB" id="A0A285TU00"/>
<dbReference type="InterPro" id="IPR025669">
    <property type="entry name" value="AAA_dom"/>
</dbReference>
<evidence type="ECO:0000313" key="7">
    <source>
        <dbReference type="Proteomes" id="UP000219636"/>
    </source>
</evidence>
<dbReference type="InterPro" id="IPR050678">
    <property type="entry name" value="DNA_Partitioning_ATPase"/>
</dbReference>
<evidence type="ECO:0000256" key="2">
    <source>
        <dbReference type="ARBA" id="ARBA00049360"/>
    </source>
</evidence>
<dbReference type="PANTHER" id="PTHR13696:SF52">
    <property type="entry name" value="PARA FAMILY PROTEIN CT_582"/>
    <property type="match status" value="1"/>
</dbReference>
<dbReference type="SUPFAM" id="SSF52540">
    <property type="entry name" value="P-loop containing nucleoside triphosphate hydrolases"/>
    <property type="match status" value="1"/>
</dbReference>
<dbReference type="EMBL" id="OBMQ01000018">
    <property type="protein sequence ID" value="SOC25120.1"/>
    <property type="molecule type" value="Genomic_DNA"/>
</dbReference>